<comment type="caution">
    <text evidence="1">The sequence shown here is derived from an EMBL/GenBank/DDBJ whole genome shotgun (WGS) entry which is preliminary data.</text>
</comment>
<accession>A0ACB9GBI2</accession>
<proteinExistence type="predicted"/>
<dbReference type="Proteomes" id="UP001055811">
    <property type="component" value="Linkage Group LG02"/>
</dbReference>
<sequence length="134" mass="14741">MPSQSSIVSDIFRHVYTSAASDLPTPSSKSRKNITDPLDKENLITMSKVSPNSCTDVILAQTPNLQKLGVRGKLVSLLEEKRVVLAAMPSGLGDIQMLRVVELSWTCRTAVASARMIQKNFKLLVFPPDQETQN</sequence>
<reference evidence="2" key="1">
    <citation type="journal article" date="2022" name="Mol. Ecol. Resour.">
        <title>The genomes of chicory, endive, great burdock and yacon provide insights into Asteraceae palaeo-polyploidization history and plant inulin production.</title>
        <authorList>
            <person name="Fan W."/>
            <person name="Wang S."/>
            <person name="Wang H."/>
            <person name="Wang A."/>
            <person name="Jiang F."/>
            <person name="Liu H."/>
            <person name="Zhao H."/>
            <person name="Xu D."/>
            <person name="Zhang Y."/>
        </authorList>
    </citation>
    <scope>NUCLEOTIDE SEQUENCE [LARGE SCALE GENOMIC DNA]</scope>
    <source>
        <strain evidence="2">cv. Punajuju</strain>
    </source>
</reference>
<reference evidence="1 2" key="2">
    <citation type="journal article" date="2022" name="Mol. Ecol. Resour.">
        <title>The genomes of chicory, endive, great burdock and yacon provide insights into Asteraceae paleo-polyploidization history and plant inulin production.</title>
        <authorList>
            <person name="Fan W."/>
            <person name="Wang S."/>
            <person name="Wang H."/>
            <person name="Wang A."/>
            <person name="Jiang F."/>
            <person name="Liu H."/>
            <person name="Zhao H."/>
            <person name="Xu D."/>
            <person name="Zhang Y."/>
        </authorList>
    </citation>
    <scope>NUCLEOTIDE SEQUENCE [LARGE SCALE GENOMIC DNA]</scope>
    <source>
        <strain evidence="2">cv. Punajuju</strain>
        <tissue evidence="1">Leaves</tissue>
    </source>
</reference>
<organism evidence="1 2">
    <name type="scientific">Cichorium intybus</name>
    <name type="common">Chicory</name>
    <dbReference type="NCBI Taxonomy" id="13427"/>
    <lineage>
        <taxon>Eukaryota</taxon>
        <taxon>Viridiplantae</taxon>
        <taxon>Streptophyta</taxon>
        <taxon>Embryophyta</taxon>
        <taxon>Tracheophyta</taxon>
        <taxon>Spermatophyta</taxon>
        <taxon>Magnoliopsida</taxon>
        <taxon>eudicotyledons</taxon>
        <taxon>Gunneridae</taxon>
        <taxon>Pentapetalae</taxon>
        <taxon>asterids</taxon>
        <taxon>campanulids</taxon>
        <taxon>Asterales</taxon>
        <taxon>Asteraceae</taxon>
        <taxon>Cichorioideae</taxon>
        <taxon>Cichorieae</taxon>
        <taxon>Cichoriinae</taxon>
        <taxon>Cichorium</taxon>
    </lineage>
</organism>
<protein>
    <submittedName>
        <fullName evidence="1">Uncharacterized protein</fullName>
    </submittedName>
</protein>
<gene>
    <name evidence="1" type="ORF">L2E82_10965</name>
</gene>
<evidence type="ECO:0000313" key="2">
    <source>
        <dbReference type="Proteomes" id="UP001055811"/>
    </source>
</evidence>
<dbReference type="EMBL" id="CM042010">
    <property type="protein sequence ID" value="KAI3780969.1"/>
    <property type="molecule type" value="Genomic_DNA"/>
</dbReference>
<evidence type="ECO:0000313" key="1">
    <source>
        <dbReference type="EMBL" id="KAI3780969.1"/>
    </source>
</evidence>
<name>A0ACB9GBI2_CICIN</name>
<keyword evidence="2" id="KW-1185">Reference proteome</keyword>